<dbReference type="AlphaFoldDB" id="A0AAW1CLD0"/>
<evidence type="ECO:0000256" key="3">
    <source>
        <dbReference type="ARBA" id="ARBA00022980"/>
    </source>
</evidence>
<dbReference type="HAMAP" id="MF_01478">
    <property type="entry name" value="Ribosomal_L12_arch"/>
    <property type="match status" value="1"/>
</dbReference>
<gene>
    <name evidence="8" type="ORF">O3M35_002962</name>
</gene>
<dbReference type="Gene3D" id="1.10.10.1410">
    <property type="match status" value="1"/>
</dbReference>
<reference evidence="8 9" key="1">
    <citation type="submission" date="2022-12" db="EMBL/GenBank/DDBJ databases">
        <title>Chromosome-level genome assembly of true bugs.</title>
        <authorList>
            <person name="Ma L."/>
            <person name="Li H."/>
        </authorList>
    </citation>
    <scope>NUCLEOTIDE SEQUENCE [LARGE SCALE GENOMIC DNA]</scope>
    <source>
        <strain evidence="8">Lab_2022b</strain>
    </source>
</reference>
<dbReference type="PANTHER" id="PTHR21141:SF5">
    <property type="entry name" value="LARGE RIBOSOMAL SUBUNIT PROTEIN P2"/>
    <property type="match status" value="1"/>
</dbReference>
<comment type="function">
    <text evidence="1">Plays an important role in the elongation step of protein synthesis.</text>
</comment>
<feature type="compositionally biased region" description="Basic and acidic residues" evidence="7">
    <location>
        <begin position="89"/>
        <end position="98"/>
    </location>
</feature>
<dbReference type="Proteomes" id="UP001461498">
    <property type="component" value="Unassembled WGS sequence"/>
</dbReference>
<proteinExistence type="inferred from homology"/>
<evidence type="ECO:0000256" key="7">
    <source>
        <dbReference type="SAM" id="MobiDB-lite"/>
    </source>
</evidence>
<comment type="caution">
    <text evidence="8">The sequence shown here is derived from an EMBL/GenBank/DDBJ whole genome shotgun (WGS) entry which is preliminary data.</text>
</comment>
<protein>
    <recommendedName>
        <fullName evidence="5">Large ribosomal subunit protein P2</fullName>
    </recommendedName>
    <alternativeName>
        <fullName evidence="6">60S acidic ribosomal protein P2</fullName>
    </alternativeName>
</protein>
<organism evidence="8 9">
    <name type="scientific">Rhynocoris fuscipes</name>
    <dbReference type="NCBI Taxonomy" id="488301"/>
    <lineage>
        <taxon>Eukaryota</taxon>
        <taxon>Metazoa</taxon>
        <taxon>Ecdysozoa</taxon>
        <taxon>Arthropoda</taxon>
        <taxon>Hexapoda</taxon>
        <taxon>Insecta</taxon>
        <taxon>Pterygota</taxon>
        <taxon>Neoptera</taxon>
        <taxon>Paraneoptera</taxon>
        <taxon>Hemiptera</taxon>
        <taxon>Heteroptera</taxon>
        <taxon>Panheteroptera</taxon>
        <taxon>Cimicomorpha</taxon>
        <taxon>Reduviidae</taxon>
        <taxon>Harpactorinae</taxon>
        <taxon>Harpactorini</taxon>
        <taxon>Rhynocoris</taxon>
    </lineage>
</organism>
<sequence length="114" mass="11616">MRYVAAYLLAVLGGKDQPSSGDIEKILSSVGIEADSEKLNKVIADLKGKNIEDVIAKGKEKLASVPAGGGAAAPAAAAAAPAAASPTKAAEEKKKPEKEESDQSDDDMGFGLFD</sequence>
<dbReference type="GO" id="GO:0002182">
    <property type="term" value="P:cytoplasmic translational elongation"/>
    <property type="evidence" value="ECO:0007669"/>
    <property type="project" value="InterPro"/>
</dbReference>
<accession>A0AAW1CLD0</accession>
<dbReference type="EMBL" id="JAPXFL010000012">
    <property type="protein sequence ID" value="KAK9498295.1"/>
    <property type="molecule type" value="Genomic_DNA"/>
</dbReference>
<dbReference type="CDD" id="cd05833">
    <property type="entry name" value="Ribosomal_P2"/>
    <property type="match status" value="1"/>
</dbReference>
<feature type="compositionally biased region" description="Acidic residues" evidence="7">
    <location>
        <begin position="99"/>
        <end position="108"/>
    </location>
</feature>
<keyword evidence="4" id="KW-0687">Ribonucleoprotein</keyword>
<dbReference type="GO" id="GO:0022625">
    <property type="term" value="C:cytosolic large ribosomal subunit"/>
    <property type="evidence" value="ECO:0007669"/>
    <property type="project" value="InterPro"/>
</dbReference>
<evidence type="ECO:0000256" key="4">
    <source>
        <dbReference type="ARBA" id="ARBA00023274"/>
    </source>
</evidence>
<evidence type="ECO:0000256" key="6">
    <source>
        <dbReference type="ARBA" id="ARBA00035443"/>
    </source>
</evidence>
<evidence type="ECO:0000256" key="2">
    <source>
        <dbReference type="ARBA" id="ARBA00005436"/>
    </source>
</evidence>
<evidence type="ECO:0000256" key="1">
    <source>
        <dbReference type="ARBA" id="ARBA00003362"/>
    </source>
</evidence>
<evidence type="ECO:0000313" key="9">
    <source>
        <dbReference type="Proteomes" id="UP001461498"/>
    </source>
</evidence>
<dbReference type="InterPro" id="IPR038716">
    <property type="entry name" value="P1/P2_N_sf"/>
</dbReference>
<dbReference type="FunFam" id="1.10.10.1410:FF:000002">
    <property type="entry name" value="60S acidic ribosomal protein P2"/>
    <property type="match status" value="1"/>
</dbReference>
<evidence type="ECO:0000256" key="5">
    <source>
        <dbReference type="ARBA" id="ARBA00035301"/>
    </source>
</evidence>
<dbReference type="Pfam" id="PF00428">
    <property type="entry name" value="Ribosomal_60s"/>
    <property type="match status" value="1"/>
</dbReference>
<keyword evidence="3" id="KW-0689">Ribosomal protein</keyword>
<comment type="similarity">
    <text evidence="2">Belongs to the eukaryotic ribosomal protein P1/P2 family.</text>
</comment>
<dbReference type="InterPro" id="IPR044076">
    <property type="entry name" value="Ribosomal_P2"/>
</dbReference>
<dbReference type="InterPro" id="IPR027534">
    <property type="entry name" value="Ribosomal_P1/P2"/>
</dbReference>
<name>A0AAW1CLD0_9HEMI</name>
<dbReference type="PANTHER" id="PTHR21141">
    <property type="entry name" value="60S ACIDIC RIBOSOMAL PROTEIN FAMILY MEMBER"/>
    <property type="match status" value="1"/>
</dbReference>
<evidence type="ECO:0000313" key="8">
    <source>
        <dbReference type="EMBL" id="KAK9498295.1"/>
    </source>
</evidence>
<keyword evidence="9" id="KW-1185">Reference proteome</keyword>
<dbReference type="GO" id="GO:0003735">
    <property type="term" value="F:structural constituent of ribosome"/>
    <property type="evidence" value="ECO:0007669"/>
    <property type="project" value="InterPro"/>
</dbReference>
<feature type="region of interest" description="Disordered" evidence="7">
    <location>
        <begin position="75"/>
        <end position="114"/>
    </location>
</feature>
<feature type="compositionally biased region" description="Low complexity" evidence="7">
    <location>
        <begin position="75"/>
        <end position="88"/>
    </location>
</feature>